<dbReference type="SUPFAM" id="SSF51735">
    <property type="entry name" value="NAD(P)-binding Rossmann-fold domains"/>
    <property type="match status" value="1"/>
</dbReference>
<sequence>MSDWATALFDPARVAIIGASATTGKVGEVFLQNLKRDFRGEIVAIHPSAKELLGVACFPSLADAPAPVDLAVIVTPPAALSGLVADCGAAGVPVAVVITGGFAETGPAGATLQASVVAAARDKGVRIVGPNCFGVVSTSCGLNASLAVGTPRRGGVALISQSGAYGMAAYARASEEATGFSRIVALGNKADVDESDILAFLGRDPQTRVVAMLLESIVDGRRLFETLAAVARIKPVVVLKTGRHAAAKRAAASHTAALATDAAIVDAALRQAGAHVVEDGLTLLDVAAALDCQPPLQGRRVAIVTNSGGTGVELTDLLEAGGLEVPELSGSLQARLRELLPAHGSPANPVDVTTDWPRFPTMYGGAVEALMTSGEVDAVVPVLLQRSAMIPEVGAAIVDAQTRARAAGSTTPLHVCWVAPRAAEDNRVRLLEAGVPCHPWPARAARVLSALHASPAAETPPTPEASPRPPLAPGWAPAEAVFSLLADAGFPVSAFNMATDAKDACAKARAIGFPVALKAERAGLLHKSDAGAVRLHLADAGAVETAFRDFVRTLGPGPALVQKQAAAGLELMLGGRRDPAFGPVVMVGLGGVWVEALKDVALRLAPIGAGEAAAMLDELKGRQLLAGYRGAPALDIRAFAQLLADVSAWFASAEWLAEMDVNPLIANSGSFTIVDARMLIGLPLVQP</sequence>
<dbReference type="PANTHER" id="PTHR42793">
    <property type="entry name" value="COA BINDING DOMAIN CONTAINING PROTEIN"/>
    <property type="match status" value="1"/>
</dbReference>
<organism evidence="3 4">
    <name type="scientific">Methylocystis echinoides</name>
    <dbReference type="NCBI Taxonomy" id="29468"/>
    <lineage>
        <taxon>Bacteria</taxon>
        <taxon>Pseudomonadati</taxon>
        <taxon>Pseudomonadota</taxon>
        <taxon>Alphaproteobacteria</taxon>
        <taxon>Hyphomicrobiales</taxon>
        <taxon>Methylocystaceae</taxon>
        <taxon>Methylocystis</taxon>
    </lineage>
</organism>
<dbReference type="InterPro" id="IPR013815">
    <property type="entry name" value="ATP_grasp_subdomain_1"/>
</dbReference>
<dbReference type="AlphaFoldDB" id="A0A9W6LS44"/>
<dbReference type="Gene3D" id="3.40.50.720">
    <property type="entry name" value="NAD(P)-binding Rossmann-like Domain"/>
    <property type="match status" value="1"/>
</dbReference>
<dbReference type="SUPFAM" id="SSF56059">
    <property type="entry name" value="Glutathione synthetase ATP-binding domain-like"/>
    <property type="match status" value="1"/>
</dbReference>
<keyword evidence="4" id="KW-1185">Reference proteome</keyword>
<accession>A0A9W6LS44</accession>
<comment type="caution">
    <text evidence="3">The sequence shown here is derived from an EMBL/GenBank/DDBJ whole genome shotgun (WGS) entry which is preliminary data.</text>
</comment>
<feature type="domain" description="CoA-binding" evidence="2">
    <location>
        <begin position="8"/>
        <end position="102"/>
    </location>
</feature>
<proteinExistence type="predicted"/>
<dbReference type="GO" id="GO:0005524">
    <property type="term" value="F:ATP binding"/>
    <property type="evidence" value="ECO:0007669"/>
    <property type="project" value="InterPro"/>
</dbReference>
<name>A0A9W6LS44_9HYPH</name>
<reference evidence="3" key="1">
    <citation type="journal article" date="2023" name="Int. J. Syst. Evol. Microbiol.">
        <title>Methylocystis iwaonis sp. nov., a type II methane-oxidizing bacterium from surface soil of a rice paddy field in Japan, and emended description of the genus Methylocystis (ex Whittenbury et al. 1970) Bowman et al. 1993.</title>
        <authorList>
            <person name="Kaise H."/>
            <person name="Sawadogo J.B."/>
            <person name="Alam M.S."/>
            <person name="Ueno C."/>
            <person name="Dianou D."/>
            <person name="Shinjo R."/>
            <person name="Asakawa S."/>
        </authorList>
    </citation>
    <scope>NUCLEOTIDE SEQUENCE</scope>
    <source>
        <strain evidence="3">LMG27198</strain>
    </source>
</reference>
<dbReference type="InterPro" id="IPR016102">
    <property type="entry name" value="Succinyl-CoA_synth-like"/>
</dbReference>
<dbReference type="SUPFAM" id="SSF52210">
    <property type="entry name" value="Succinyl-CoA synthetase domains"/>
    <property type="match status" value="2"/>
</dbReference>
<evidence type="ECO:0000313" key="3">
    <source>
        <dbReference type="EMBL" id="GLI93066.1"/>
    </source>
</evidence>
<dbReference type="Pfam" id="PF13549">
    <property type="entry name" value="ATP-grasp_5"/>
    <property type="match status" value="1"/>
</dbReference>
<dbReference type="InterPro" id="IPR036291">
    <property type="entry name" value="NAD(P)-bd_dom_sf"/>
</dbReference>
<dbReference type="Pfam" id="PF13607">
    <property type="entry name" value="Succ_CoA_lig"/>
    <property type="match status" value="1"/>
</dbReference>
<dbReference type="InterPro" id="IPR043938">
    <property type="entry name" value="Ligase_CoA_dom"/>
</dbReference>
<dbReference type="SMART" id="SM00881">
    <property type="entry name" value="CoA_binding"/>
    <property type="match status" value="1"/>
</dbReference>
<dbReference type="Pfam" id="PF13380">
    <property type="entry name" value="CoA_binding_2"/>
    <property type="match status" value="1"/>
</dbReference>
<keyword evidence="1" id="KW-0816">Tricarboxylic acid cycle</keyword>
<dbReference type="Proteomes" id="UP001144323">
    <property type="component" value="Unassembled WGS sequence"/>
</dbReference>
<dbReference type="PANTHER" id="PTHR42793:SF1">
    <property type="entry name" value="PEPTIDYL-LYSINE N-ACETYLTRANSFERASE PATZ"/>
    <property type="match status" value="1"/>
</dbReference>
<dbReference type="InterPro" id="IPR003781">
    <property type="entry name" value="CoA-bd"/>
</dbReference>
<dbReference type="InterPro" id="IPR032875">
    <property type="entry name" value="Succ_CoA_lig_flav_dom"/>
</dbReference>
<dbReference type="RefSeq" id="WP_281802659.1">
    <property type="nucleotide sequence ID" value="NZ_BSEC01000001.1"/>
</dbReference>
<protein>
    <submittedName>
        <fullName evidence="3">Acyl-CoA synthetase</fullName>
    </submittedName>
</protein>
<evidence type="ECO:0000313" key="4">
    <source>
        <dbReference type="Proteomes" id="UP001144323"/>
    </source>
</evidence>
<gene>
    <name evidence="3" type="ORF">LMG27198_20580</name>
</gene>
<dbReference type="GO" id="GO:0006099">
    <property type="term" value="P:tricarboxylic acid cycle"/>
    <property type="evidence" value="ECO:0007669"/>
    <property type="project" value="UniProtKB-KW"/>
</dbReference>
<dbReference type="Gene3D" id="3.40.50.261">
    <property type="entry name" value="Succinyl-CoA synthetase domains"/>
    <property type="match status" value="2"/>
</dbReference>
<dbReference type="EMBL" id="BSEC01000001">
    <property type="protein sequence ID" value="GLI93066.1"/>
    <property type="molecule type" value="Genomic_DNA"/>
</dbReference>
<evidence type="ECO:0000256" key="1">
    <source>
        <dbReference type="ARBA" id="ARBA00022532"/>
    </source>
</evidence>
<dbReference type="Gene3D" id="3.30.470.20">
    <property type="entry name" value="ATP-grasp fold, B domain"/>
    <property type="match status" value="1"/>
</dbReference>
<dbReference type="GO" id="GO:0043758">
    <property type="term" value="F:acetate-CoA ligase (ADP-forming) activity"/>
    <property type="evidence" value="ECO:0007669"/>
    <property type="project" value="InterPro"/>
</dbReference>
<dbReference type="Gene3D" id="3.30.1490.20">
    <property type="entry name" value="ATP-grasp fold, A domain"/>
    <property type="match status" value="1"/>
</dbReference>
<dbReference type="Pfam" id="PF19045">
    <property type="entry name" value="Ligase_CoA_2"/>
    <property type="match status" value="1"/>
</dbReference>
<evidence type="ECO:0000259" key="2">
    <source>
        <dbReference type="SMART" id="SM00881"/>
    </source>
</evidence>